<organismHost>
    <name type="scientific">Homo sapiens</name>
    <name type="common">Human</name>
    <dbReference type="NCBI Taxonomy" id="9606"/>
</organismHost>
<protein>
    <submittedName>
        <fullName evidence="2">Uncharacterized protein</fullName>
    </submittedName>
</protein>
<organism evidence="2">
    <name type="scientific">Human herpesvirus 2</name>
    <name type="common">HHV-2</name>
    <name type="synonym">Human herpes simplex virus 2</name>
    <dbReference type="NCBI Taxonomy" id="10310"/>
    <lineage>
        <taxon>Viruses</taxon>
        <taxon>Duplodnaviria</taxon>
        <taxon>Heunggongvirae</taxon>
        <taxon>Peploviricota</taxon>
        <taxon>Herviviricetes</taxon>
        <taxon>Herpesvirales</taxon>
        <taxon>Orthoherpesviridae</taxon>
        <taxon>Alphaherpesvirinae</taxon>
        <taxon>Simplexvirus</taxon>
        <taxon>Simplexvirus humanalpha2</taxon>
    </lineage>
</organism>
<feature type="region of interest" description="Disordered" evidence="1">
    <location>
        <begin position="46"/>
        <end position="70"/>
    </location>
</feature>
<evidence type="ECO:0000256" key="1">
    <source>
        <dbReference type="SAM" id="MobiDB-lite"/>
    </source>
</evidence>
<evidence type="ECO:0000313" key="2">
    <source>
        <dbReference type="EMBL" id="BAA01508.1"/>
    </source>
</evidence>
<name>Q69102_HHV2</name>
<feature type="region of interest" description="Disordered" evidence="1">
    <location>
        <begin position="254"/>
        <end position="273"/>
    </location>
</feature>
<reference evidence="2" key="1">
    <citation type="journal article" date="1993" name="Arch. Virol.">
        <title>Nucleotide sequence of the major DNA-binding protein gene of herpes simplex virus type 2 and a comparison with the type 1.</title>
        <authorList>
            <person name="Toh Y."/>
            <person name="Liu Y."/>
            <person name="Tanaka S."/>
            <person name="Mori R."/>
        </authorList>
    </citation>
    <scope>NUCLEOTIDE SEQUENCE</scope>
    <source>
        <strain evidence="2">KN</strain>
    </source>
</reference>
<dbReference type="EMBL" id="D10658">
    <property type="protein sequence ID" value="BAA01508.1"/>
    <property type="molecule type" value="Genomic_DNA"/>
</dbReference>
<accession>Q69102</accession>
<sequence>MRRRAPDIPSLCPSPARPPRRCAVIRGVGALCFFLSPRIRSFFLTPPSPHTHPGLATTRRREPVANPKTQSRDTISTVVAIVYFIHNTNLSFDPPPPPLEHIQRQVLFLRWSLPKRIVAVKRPLSGDAGRPRRRRRQTAERRRVVILVAKIPKVKHLPGGAELADQGLRLVGHLQGRVGRPLAVPALQGAGGKLHHFLAQVLVLQQRQPVLDLQLLGAGAQALDGRHKHAAGDRRPALRNDAPELLAQRMLVGPTPETRRRAHKPGPGAGQDKLAGAVKDQQRARVFAAQQAGPVPGLKHAVVAGHAVVFADAEAQHDHRARGHHGPQQVAAREHGRPGAGVRVEGVHQRAGPGLQARAALRGPGGGRLHAGGTAGPGDDGREGVYEVRRVVAVPQDLVGHVVHGQFAHVIGGQVDKVNRAVVQGEPLNERDGLYVLARQEPGGELVALEGGPEPLRVRLVRPRGLAVGKDDRVELLQQEAQRSEEDVHALVGLLVGALEAGDPRLGGLGRVGARAREQHAALDAQLLGKPQGHAGNVALEAALGGGRLAGR</sequence>
<proteinExistence type="predicted"/>